<dbReference type="GO" id="GO:0015140">
    <property type="term" value="F:malate transmembrane transporter activity"/>
    <property type="evidence" value="ECO:0007669"/>
    <property type="project" value="InterPro"/>
</dbReference>
<comment type="caution">
    <text evidence="7">The sequence shown here is derived from an EMBL/GenBank/DDBJ whole genome shotgun (WGS) entry which is preliminary data.</text>
</comment>
<comment type="subcellular location">
    <subcellularLocation>
        <location evidence="1">Membrane</location>
        <topology evidence="1">Multi-pass membrane protein</topology>
    </subcellularLocation>
</comment>
<feature type="transmembrane region" description="Helical" evidence="6">
    <location>
        <begin position="391"/>
        <end position="412"/>
    </location>
</feature>
<dbReference type="InterPro" id="IPR038665">
    <property type="entry name" value="Voltage-dep_anion_channel_sf"/>
</dbReference>
<protein>
    <recommendedName>
        <fullName evidence="9">Malic acid transport protein</fullName>
    </recommendedName>
</protein>
<feature type="compositionally biased region" description="Polar residues" evidence="5">
    <location>
        <begin position="56"/>
        <end position="65"/>
    </location>
</feature>
<feature type="region of interest" description="Disordered" evidence="5">
    <location>
        <begin position="1"/>
        <end position="231"/>
    </location>
</feature>
<evidence type="ECO:0000313" key="8">
    <source>
        <dbReference type="Proteomes" id="UP000676310"/>
    </source>
</evidence>
<feature type="transmembrane region" description="Helical" evidence="6">
    <location>
        <begin position="461"/>
        <end position="481"/>
    </location>
</feature>
<feature type="compositionally biased region" description="Basic and acidic residues" evidence="5">
    <location>
        <begin position="206"/>
        <end position="230"/>
    </location>
</feature>
<name>A0A8J2I668_9PLEO</name>
<reference evidence="7" key="1">
    <citation type="submission" date="2021-05" db="EMBL/GenBank/DDBJ databases">
        <authorList>
            <person name="Stam R."/>
        </authorList>
    </citation>
    <scope>NUCLEOTIDE SEQUENCE</scope>
    <source>
        <strain evidence="7">CS162</strain>
    </source>
</reference>
<feature type="compositionally biased region" description="Low complexity" evidence="5">
    <location>
        <begin position="94"/>
        <end position="157"/>
    </location>
</feature>
<organism evidence="7 8">
    <name type="scientific">Alternaria atra</name>
    <dbReference type="NCBI Taxonomy" id="119953"/>
    <lineage>
        <taxon>Eukaryota</taxon>
        <taxon>Fungi</taxon>
        <taxon>Dikarya</taxon>
        <taxon>Ascomycota</taxon>
        <taxon>Pezizomycotina</taxon>
        <taxon>Dothideomycetes</taxon>
        <taxon>Pleosporomycetidae</taxon>
        <taxon>Pleosporales</taxon>
        <taxon>Pleosporineae</taxon>
        <taxon>Pleosporaceae</taxon>
        <taxon>Alternaria</taxon>
        <taxon>Alternaria sect. Ulocladioides</taxon>
    </lineage>
</organism>
<proteinExistence type="predicted"/>
<dbReference type="RefSeq" id="XP_043171096.1">
    <property type="nucleotide sequence ID" value="XM_043315161.1"/>
</dbReference>
<keyword evidence="2 6" id="KW-0812">Transmembrane</keyword>
<dbReference type="CDD" id="cd09317">
    <property type="entry name" value="TDT_Mae1_like"/>
    <property type="match status" value="1"/>
</dbReference>
<evidence type="ECO:0000256" key="2">
    <source>
        <dbReference type="ARBA" id="ARBA00022692"/>
    </source>
</evidence>
<keyword evidence="3 6" id="KW-1133">Transmembrane helix</keyword>
<accession>A0A8J2I668</accession>
<gene>
    <name evidence="7" type="ORF">ALTATR162_LOCUS7533</name>
</gene>
<dbReference type="PANTHER" id="PTHR31162:SF0">
    <property type="entry name" value="MALIC ACID TRANSPORT PROTEIN"/>
    <property type="match status" value="1"/>
</dbReference>
<keyword evidence="8" id="KW-1185">Reference proteome</keyword>
<sequence>MDTRYQPEGLSFGTKDNFSPNFENGRFPLASDQQQQSQYSPQSQQLSQYGLPSGPRMQTPQQQGQYGLPSGPRQAQHSPQSSRDVNNYSRLSNPQQQQQQQQQQPSEQQQQQQLHPNQYQPQPQLAPQQSQFAFQSGETTRTNTWANNTPAAHTPAPMYASDAGYFPGPVDANGYRVDTKERPQEPENPFRDPAHQSPPPMDDIDLEKHKHDDGHSGWDKHTKIPGRKDPNQPYLTFGERIRHYTWANYTLTMATGGLGTLIAIQPHSFPGLITIGAVFYILNLMLFTAVTMTMVLRFTKYAGSFKGSITHEREGLFLGPFFLSIATIITGTQKYVIEAYEVDHPNRAWAVTTMAVAFWAYTFFAFCLASFQYSFLFCCHTYKLTSFMPSWLLPIFPIMLSGTIASTIAASQPVSARMPILVAGLGCQGLGFTVAILMYAHYIGRLMQVGYPDREHRGAMFIAVGPPSFTCLALIGMANALPDDFDLQGDGLVDAKLLRTLALIVALFLWVLAMWFFMVTLIAVINSWAVYFHLGWWAMVFPNTGFVIATISIGNSLKDETVLYVGNGLTIAVITMWFFVLFKHVQAIYVADIIYPGMDEDIADH</sequence>
<feature type="transmembrane region" description="Helical" evidence="6">
    <location>
        <begin position="418"/>
        <end position="440"/>
    </location>
</feature>
<dbReference type="EMBL" id="CAJRGZ010000022">
    <property type="protein sequence ID" value="CAG5172832.1"/>
    <property type="molecule type" value="Genomic_DNA"/>
</dbReference>
<evidence type="ECO:0000256" key="1">
    <source>
        <dbReference type="ARBA" id="ARBA00004141"/>
    </source>
</evidence>
<feature type="transmembrane region" description="Helical" evidence="6">
    <location>
        <begin position="271"/>
        <end position="296"/>
    </location>
</feature>
<evidence type="ECO:0008006" key="9">
    <source>
        <dbReference type="Google" id="ProtNLM"/>
    </source>
</evidence>
<feature type="compositionally biased region" description="Basic and acidic residues" evidence="5">
    <location>
        <begin position="177"/>
        <end position="194"/>
    </location>
</feature>
<evidence type="ECO:0000256" key="3">
    <source>
        <dbReference type="ARBA" id="ARBA00022989"/>
    </source>
</evidence>
<feature type="transmembrane region" description="Helical" evidence="6">
    <location>
        <begin position="536"/>
        <end position="555"/>
    </location>
</feature>
<dbReference type="GO" id="GO:0016020">
    <property type="term" value="C:membrane"/>
    <property type="evidence" value="ECO:0007669"/>
    <property type="project" value="UniProtKB-SubCell"/>
</dbReference>
<dbReference type="InterPro" id="IPR030185">
    <property type="entry name" value="Mae1"/>
</dbReference>
<dbReference type="Pfam" id="PF03595">
    <property type="entry name" value="SLAC1"/>
    <property type="match status" value="1"/>
</dbReference>
<dbReference type="AlphaFoldDB" id="A0A8J2I668"/>
<feature type="transmembrane region" description="Helical" evidence="6">
    <location>
        <begin position="561"/>
        <end position="582"/>
    </location>
</feature>
<feature type="transmembrane region" description="Helical" evidence="6">
    <location>
        <begin position="501"/>
        <end position="524"/>
    </location>
</feature>
<feature type="transmembrane region" description="Helical" evidence="6">
    <location>
        <begin position="356"/>
        <end position="379"/>
    </location>
</feature>
<feature type="compositionally biased region" description="Polar residues" evidence="5">
    <location>
        <begin position="73"/>
        <end position="93"/>
    </location>
</feature>
<keyword evidence="4 6" id="KW-0472">Membrane</keyword>
<evidence type="ECO:0000313" key="7">
    <source>
        <dbReference type="EMBL" id="CAG5172832.1"/>
    </source>
</evidence>
<evidence type="ECO:0000256" key="6">
    <source>
        <dbReference type="SAM" id="Phobius"/>
    </source>
</evidence>
<dbReference type="OrthoDB" id="2901184at2759"/>
<feature type="transmembrane region" description="Helical" evidence="6">
    <location>
        <begin position="316"/>
        <end position="336"/>
    </location>
</feature>
<dbReference type="PANTHER" id="PTHR31162">
    <property type="entry name" value="MALIC ACID TRANSPORT PROTEIN-RELATED"/>
    <property type="match status" value="1"/>
</dbReference>
<feature type="compositionally biased region" description="Low complexity" evidence="5">
    <location>
        <begin position="33"/>
        <end position="54"/>
    </location>
</feature>
<dbReference type="Gene3D" id="1.50.10.150">
    <property type="entry name" value="Voltage-dependent anion channel"/>
    <property type="match status" value="1"/>
</dbReference>
<dbReference type="GeneID" id="67019544"/>
<dbReference type="InterPro" id="IPR004695">
    <property type="entry name" value="SLAC1/Mae1/Ssu1/TehA"/>
</dbReference>
<dbReference type="Proteomes" id="UP000676310">
    <property type="component" value="Unassembled WGS sequence"/>
</dbReference>
<evidence type="ECO:0000256" key="5">
    <source>
        <dbReference type="SAM" id="MobiDB-lite"/>
    </source>
</evidence>
<evidence type="ECO:0000256" key="4">
    <source>
        <dbReference type="ARBA" id="ARBA00023136"/>
    </source>
</evidence>
<feature type="transmembrane region" description="Helical" evidence="6">
    <location>
        <begin position="246"/>
        <end position="265"/>
    </location>
</feature>